<gene>
    <name evidence="2" type="ORF">SAMN04490239_0914</name>
</gene>
<accession>A0A1H4KUN3</accession>
<dbReference type="InterPro" id="IPR000415">
    <property type="entry name" value="Nitroreductase-like"/>
</dbReference>
<dbReference type="Pfam" id="PF00881">
    <property type="entry name" value="Nitroreductase"/>
    <property type="match status" value="1"/>
</dbReference>
<evidence type="ECO:0000259" key="1">
    <source>
        <dbReference type="Pfam" id="PF00881"/>
    </source>
</evidence>
<dbReference type="SUPFAM" id="SSF55469">
    <property type="entry name" value="FMN-dependent nitroreductase-like"/>
    <property type="match status" value="1"/>
</dbReference>
<organism evidence="2 3">
    <name type="scientific">Rhodococcus koreensis</name>
    <dbReference type="NCBI Taxonomy" id="99653"/>
    <lineage>
        <taxon>Bacteria</taxon>
        <taxon>Bacillati</taxon>
        <taxon>Actinomycetota</taxon>
        <taxon>Actinomycetes</taxon>
        <taxon>Mycobacteriales</taxon>
        <taxon>Nocardiaceae</taxon>
        <taxon>Rhodococcus</taxon>
    </lineage>
</organism>
<evidence type="ECO:0000313" key="2">
    <source>
        <dbReference type="EMBL" id="SEB62221.1"/>
    </source>
</evidence>
<dbReference type="AlphaFoldDB" id="A0A1H4KUN3"/>
<keyword evidence="3" id="KW-1185">Reference proteome</keyword>
<reference evidence="3" key="1">
    <citation type="submission" date="2016-10" db="EMBL/GenBank/DDBJ databases">
        <authorList>
            <person name="Varghese N."/>
            <person name="Submissions S."/>
        </authorList>
    </citation>
    <scope>NUCLEOTIDE SEQUENCE [LARGE SCALE GENOMIC DNA]</scope>
    <source>
        <strain evidence="3">DSM 44498</strain>
    </source>
</reference>
<dbReference type="RefSeq" id="WP_083395467.1">
    <property type="nucleotide sequence ID" value="NZ_FNSV01000005.1"/>
</dbReference>
<dbReference type="EMBL" id="FNSV01000005">
    <property type="protein sequence ID" value="SEB62221.1"/>
    <property type="molecule type" value="Genomic_DNA"/>
</dbReference>
<proteinExistence type="predicted"/>
<sequence length="340" mass="37649">MTTTTAVTVDFDLEEARRAYTPKAELPEVESNFEYDRDRFLRHSSTRDINPDPVALASFLTSAYHSLEKGLAMEVPRAGFGVRKIPSILAAVRELEATGNASVATRGARGSVRSYVRFHDERGLAMPAHLEEELRAFAAESGDEPLPGGAVTLTREKIKEATDFDYDRFIKTRYSVRHFTGEGVTPSDVRTVVGQALKSPRVCNRESRRVYAAYEPELRNNLLSYHHGNSGFGHRLGAVLVIAVDIREFDMIGERNQPWIDGGLFAMSLVYGFHAAGLGTCVLNWSEDREHDQVLRNAFHIPDNEVVITLIGVGHLPEQFDVAASPAPAIDDVLSVISPR</sequence>
<dbReference type="OrthoDB" id="9798230at2"/>
<dbReference type="Proteomes" id="UP000183561">
    <property type="component" value="Unassembled WGS sequence"/>
</dbReference>
<dbReference type="InterPro" id="IPR029479">
    <property type="entry name" value="Nitroreductase"/>
</dbReference>
<dbReference type="Gene3D" id="3.40.109.10">
    <property type="entry name" value="NADH Oxidase"/>
    <property type="match status" value="1"/>
</dbReference>
<protein>
    <submittedName>
        <fullName evidence="2">Nitroreductase</fullName>
    </submittedName>
</protein>
<dbReference type="CDD" id="cd02062">
    <property type="entry name" value="Nitro_FMN_reductase"/>
    <property type="match status" value="1"/>
</dbReference>
<feature type="domain" description="Nitroreductase" evidence="1">
    <location>
        <begin position="170"/>
        <end position="315"/>
    </location>
</feature>
<evidence type="ECO:0000313" key="3">
    <source>
        <dbReference type="Proteomes" id="UP000183561"/>
    </source>
</evidence>
<name>A0A1H4KUN3_9NOCA</name>
<dbReference type="GO" id="GO:0016491">
    <property type="term" value="F:oxidoreductase activity"/>
    <property type="evidence" value="ECO:0007669"/>
    <property type="project" value="InterPro"/>
</dbReference>